<dbReference type="InterPro" id="IPR001854">
    <property type="entry name" value="Ribosomal_uL29"/>
</dbReference>
<name>A0A1F5KGE1_9BACT</name>
<dbReference type="GO" id="GO:0003735">
    <property type="term" value="F:structural constituent of ribosome"/>
    <property type="evidence" value="ECO:0007669"/>
    <property type="project" value="InterPro"/>
</dbReference>
<comment type="similarity">
    <text evidence="1 5">Belongs to the universal ribosomal protein uL29 family.</text>
</comment>
<dbReference type="InterPro" id="IPR036049">
    <property type="entry name" value="Ribosomal_uL29_sf"/>
</dbReference>
<dbReference type="GO" id="GO:1990904">
    <property type="term" value="C:ribonucleoprotein complex"/>
    <property type="evidence" value="ECO:0007669"/>
    <property type="project" value="UniProtKB-KW"/>
</dbReference>
<reference evidence="6 7" key="1">
    <citation type="journal article" date="2016" name="Nat. Commun.">
        <title>Thousands of microbial genomes shed light on interconnected biogeochemical processes in an aquifer system.</title>
        <authorList>
            <person name="Anantharaman K."/>
            <person name="Brown C.T."/>
            <person name="Hug L.A."/>
            <person name="Sharon I."/>
            <person name="Castelle C.J."/>
            <person name="Probst A.J."/>
            <person name="Thomas B.C."/>
            <person name="Singh A."/>
            <person name="Wilkins M.J."/>
            <person name="Karaoz U."/>
            <person name="Brodie E.L."/>
            <person name="Williams K.H."/>
            <person name="Hubbard S.S."/>
            <person name="Banfield J.F."/>
        </authorList>
    </citation>
    <scope>NUCLEOTIDE SEQUENCE [LARGE SCALE GENOMIC DNA]</scope>
</reference>
<evidence type="ECO:0000256" key="5">
    <source>
        <dbReference type="HAMAP-Rule" id="MF_00374"/>
    </source>
</evidence>
<keyword evidence="3 5" id="KW-0687">Ribonucleoprotein</keyword>
<comment type="caution">
    <text evidence="6">The sequence shown here is derived from an EMBL/GenBank/DDBJ whole genome shotgun (WGS) entry which is preliminary data.</text>
</comment>
<keyword evidence="2 5" id="KW-0689">Ribosomal protein</keyword>
<sequence length="81" mass="9262">MKKDELNNLKGTEVKSLLIKAKDLKKEIDDLHLEKNMNKLKNLKSISKKRKELAQVLTILRQIQLLAELEPDLIGAEKGTI</sequence>
<evidence type="ECO:0000256" key="1">
    <source>
        <dbReference type="ARBA" id="ARBA00009254"/>
    </source>
</evidence>
<dbReference type="HAMAP" id="MF_00374">
    <property type="entry name" value="Ribosomal_uL29"/>
    <property type="match status" value="1"/>
</dbReference>
<dbReference type="Gene3D" id="1.10.287.310">
    <property type="match status" value="1"/>
</dbReference>
<dbReference type="NCBIfam" id="TIGR00012">
    <property type="entry name" value="L29"/>
    <property type="match status" value="1"/>
</dbReference>
<dbReference type="AlphaFoldDB" id="A0A1F5KGE1"/>
<dbReference type="Pfam" id="PF00831">
    <property type="entry name" value="Ribosomal_L29"/>
    <property type="match status" value="1"/>
</dbReference>
<accession>A0A1F5KGE1</accession>
<protein>
    <recommendedName>
        <fullName evidence="4 5">Large ribosomal subunit protein uL29</fullName>
    </recommendedName>
</protein>
<dbReference type="Proteomes" id="UP000177328">
    <property type="component" value="Unassembled WGS sequence"/>
</dbReference>
<evidence type="ECO:0000256" key="4">
    <source>
        <dbReference type="ARBA" id="ARBA00035204"/>
    </source>
</evidence>
<dbReference type="SUPFAM" id="SSF46561">
    <property type="entry name" value="Ribosomal protein L29 (L29p)"/>
    <property type="match status" value="1"/>
</dbReference>
<evidence type="ECO:0000313" key="6">
    <source>
        <dbReference type="EMBL" id="OGE39948.1"/>
    </source>
</evidence>
<dbReference type="GO" id="GO:0006412">
    <property type="term" value="P:translation"/>
    <property type="evidence" value="ECO:0007669"/>
    <property type="project" value="UniProtKB-UniRule"/>
</dbReference>
<evidence type="ECO:0000256" key="2">
    <source>
        <dbReference type="ARBA" id="ARBA00022980"/>
    </source>
</evidence>
<gene>
    <name evidence="5" type="primary">rpmC</name>
    <name evidence="6" type="ORF">A3D25_04050</name>
</gene>
<dbReference type="GO" id="GO:0005840">
    <property type="term" value="C:ribosome"/>
    <property type="evidence" value="ECO:0007669"/>
    <property type="project" value="UniProtKB-KW"/>
</dbReference>
<evidence type="ECO:0000256" key="3">
    <source>
        <dbReference type="ARBA" id="ARBA00023274"/>
    </source>
</evidence>
<organism evidence="6 7">
    <name type="scientific">Candidatus Daviesbacteria bacterium RIFCSPHIGHO2_02_FULL_43_12</name>
    <dbReference type="NCBI Taxonomy" id="1797776"/>
    <lineage>
        <taxon>Bacteria</taxon>
        <taxon>Candidatus Daviesiibacteriota</taxon>
    </lineage>
</organism>
<dbReference type="EMBL" id="MFDD01000014">
    <property type="protein sequence ID" value="OGE39948.1"/>
    <property type="molecule type" value="Genomic_DNA"/>
</dbReference>
<proteinExistence type="inferred from homology"/>
<evidence type="ECO:0000313" key="7">
    <source>
        <dbReference type="Proteomes" id="UP000177328"/>
    </source>
</evidence>